<dbReference type="GO" id="GO:0051016">
    <property type="term" value="P:barbed-end actin filament capping"/>
    <property type="evidence" value="ECO:0007669"/>
    <property type="project" value="TreeGrafter"/>
</dbReference>
<dbReference type="SMART" id="SM00153">
    <property type="entry name" value="VHP"/>
    <property type="match status" value="1"/>
</dbReference>
<dbReference type="InterPro" id="IPR036886">
    <property type="entry name" value="Villin_headpiece_dom_sf"/>
</dbReference>
<dbReference type="STRING" id="6282.A0A2K6WF56"/>
<dbReference type="Gene3D" id="3.40.20.10">
    <property type="entry name" value="Severin"/>
    <property type="match status" value="4"/>
</dbReference>
<dbReference type="Gene3D" id="1.10.950.10">
    <property type="entry name" value="Villin headpiece domain"/>
    <property type="match status" value="1"/>
</dbReference>
<keyword evidence="4" id="KW-1185">Reference proteome</keyword>
<proteinExistence type="inferred from homology"/>
<dbReference type="GO" id="GO:0051015">
    <property type="term" value="F:actin filament binding"/>
    <property type="evidence" value="ECO:0007669"/>
    <property type="project" value="InterPro"/>
</dbReference>
<evidence type="ECO:0000313" key="4">
    <source>
        <dbReference type="Proteomes" id="UP000024404"/>
    </source>
</evidence>
<dbReference type="EnsemblMetazoa" id="OVOC796.1">
    <property type="protein sequence ID" value="OVOC796.1"/>
    <property type="gene ID" value="WBGene00237605"/>
</dbReference>
<feature type="domain" description="HP" evidence="2">
    <location>
        <begin position="878"/>
        <end position="941"/>
    </location>
</feature>
<accession>A0A2K6WF56</accession>
<dbReference type="SUPFAM" id="SSF55753">
    <property type="entry name" value="Actin depolymerizing proteins"/>
    <property type="match status" value="3"/>
</dbReference>
<dbReference type="Proteomes" id="UP000024404">
    <property type="component" value="Unassembled WGS sequence"/>
</dbReference>
<reference evidence="4" key="1">
    <citation type="submission" date="2013-10" db="EMBL/GenBank/DDBJ databases">
        <title>Genome sequencing of Onchocerca volvulus.</title>
        <authorList>
            <person name="Cotton J."/>
            <person name="Tsai J."/>
            <person name="Stanley E."/>
            <person name="Tracey A."/>
            <person name="Holroyd N."/>
            <person name="Lustigman S."/>
            <person name="Berriman M."/>
        </authorList>
    </citation>
    <scope>NUCLEOTIDE SEQUENCE</scope>
</reference>
<dbReference type="GO" id="GO:0015629">
    <property type="term" value="C:actin cytoskeleton"/>
    <property type="evidence" value="ECO:0007669"/>
    <property type="project" value="TreeGrafter"/>
</dbReference>
<evidence type="ECO:0000256" key="1">
    <source>
        <dbReference type="ARBA" id="ARBA00008418"/>
    </source>
</evidence>
<dbReference type="EnsemblMetazoa" id="OVOC796.2">
    <property type="protein sequence ID" value="OVOC796.2"/>
    <property type="gene ID" value="WBGene00237605"/>
</dbReference>
<dbReference type="PROSITE" id="PS51089">
    <property type="entry name" value="HP"/>
    <property type="match status" value="1"/>
</dbReference>
<name>A0A2K6WF56_ONCVO</name>
<dbReference type="Pfam" id="PF00626">
    <property type="entry name" value="Gelsolin"/>
    <property type="match status" value="1"/>
</dbReference>
<dbReference type="InterPro" id="IPR007123">
    <property type="entry name" value="Gelsolin-like_dom"/>
</dbReference>
<dbReference type="SUPFAM" id="SSF47050">
    <property type="entry name" value="VHP, Villin headpiece domain"/>
    <property type="match status" value="1"/>
</dbReference>
<dbReference type="GO" id="GO:0051014">
    <property type="term" value="P:actin filament severing"/>
    <property type="evidence" value="ECO:0007669"/>
    <property type="project" value="TreeGrafter"/>
</dbReference>
<dbReference type="Pfam" id="PF02209">
    <property type="entry name" value="VHP"/>
    <property type="match status" value="1"/>
</dbReference>
<dbReference type="GO" id="GO:0005546">
    <property type="term" value="F:phosphatidylinositol-4,5-bisphosphate binding"/>
    <property type="evidence" value="ECO:0007669"/>
    <property type="project" value="TreeGrafter"/>
</dbReference>
<dbReference type="InterPro" id="IPR007122">
    <property type="entry name" value="Villin/Gelsolin"/>
</dbReference>
<protein>
    <submittedName>
        <fullName evidence="3">HP domain-containing protein</fullName>
    </submittedName>
</protein>
<dbReference type="InterPro" id="IPR029006">
    <property type="entry name" value="ADF-H/Gelsolin-like_dom_sf"/>
</dbReference>
<dbReference type="InterPro" id="IPR003128">
    <property type="entry name" value="Villin_headpiece"/>
</dbReference>
<evidence type="ECO:0000313" key="3">
    <source>
        <dbReference type="EnsemblMetazoa" id="OVOC796.2"/>
    </source>
</evidence>
<sequence>MIAQKLAQLNESTNRWRYQQSREVSLLETRGILSERKSALLEKQDFADDNAMLTDSAELSEKREKTVLELQKDALKESTERWRERIKKDPDLQYLSGVRRLPKDFPAKQILPKTRTVDISKGLDRFYSCTTFISPPSKVLQIDLNDFEDIITTTPRLVVPIRAPARGRDHSRRNTSRLPVKPLICQPVDGALSHAINYRRKIDQEEDDGIGISSSARKGLQSKIDYSAIKLKKRELKSLYPELMLIRLKGDKNIDVRLVAPKYTSVHAYAVFILVTPKQLFLYQGKYANLLEKSKAAIIITNICEKNGELGCSAKHYENVHEENISEFWRLLGMNEEDCKLVLEEYVPDDLLALNEPFENIAAEMNTIYEIDEHYDIQRISSGQILKFSMLHPEKILIFDFGSEIYVWVGRNANRVRTQQAVAYGEALRNKPLNVASGLDRMVLGDNFDVTRPTWCLLIKLTQGLNDSLFQHKFHDWEVVTLHMYKTPAHPKASSSPASVLCEEEIAWNLGRNLASRPMKEPVLILEERELYRNSKNVFTENVRYFILEDEKTLHEMDELWIFRDNRCYIVKWEYRIERTGVRKLDGTEREKETGRQRIAYFYWLGKKTTKKEQGLCALALRDYDRAHFPHERIAQGQEPPLFLRLFEGSLIISGYGSGIFLVYGSSIPSEARMEEQTSPIIYRAHAVYIALNDRKITIMEGLGSSENSKMAAKNFAQKIKTHYTAFEQFISEPVIDHCYLNGTNDCPVIEADHWIKPPRLFRLFEKDGEELLSTDCDLSLPFSLRQDVFSDTIMVDQGNRLWLWSDKTVSTFALRVANAYWSDRSGPKTVICKTQEPDSFKALFAKWDDFADESDGNELIAQNSLRRQPIDLDELLRLRTKTWPIEKVTARDLPPGVDLNRLEQYLNDDDFQSVFQMERTAFYALPQWKQIVLRKKHKLF</sequence>
<dbReference type="EMBL" id="CMVM020000021">
    <property type="status" value="NOT_ANNOTATED_CDS"/>
    <property type="molecule type" value="Genomic_DNA"/>
</dbReference>
<dbReference type="GO" id="GO:0005737">
    <property type="term" value="C:cytoplasm"/>
    <property type="evidence" value="ECO:0007669"/>
    <property type="project" value="TreeGrafter"/>
</dbReference>
<dbReference type="OMA" id="HFPHERI"/>
<dbReference type="SMART" id="SM00262">
    <property type="entry name" value="GEL"/>
    <property type="match status" value="3"/>
</dbReference>
<dbReference type="PANTHER" id="PTHR11977:SF45">
    <property type="entry name" value="SUPERVILLIN"/>
    <property type="match status" value="1"/>
</dbReference>
<dbReference type="PANTHER" id="PTHR11977">
    <property type="entry name" value="VILLIN"/>
    <property type="match status" value="1"/>
</dbReference>
<dbReference type="AlphaFoldDB" id="A0A2K6WF56"/>
<dbReference type="GO" id="GO:0008154">
    <property type="term" value="P:actin polymerization or depolymerization"/>
    <property type="evidence" value="ECO:0007669"/>
    <property type="project" value="TreeGrafter"/>
</dbReference>
<evidence type="ECO:0000259" key="2">
    <source>
        <dbReference type="PROSITE" id="PS51089"/>
    </source>
</evidence>
<reference evidence="3" key="2">
    <citation type="submission" date="2018-02" db="UniProtKB">
        <authorList>
            <consortium name="EnsemblMetazoa"/>
        </authorList>
    </citation>
    <scope>IDENTIFICATION</scope>
</reference>
<comment type="similarity">
    <text evidence="1">Belongs to the villin/gelsolin family.</text>
</comment>
<organism evidence="3 4">
    <name type="scientific">Onchocerca volvulus</name>
    <dbReference type="NCBI Taxonomy" id="6282"/>
    <lineage>
        <taxon>Eukaryota</taxon>
        <taxon>Metazoa</taxon>
        <taxon>Ecdysozoa</taxon>
        <taxon>Nematoda</taxon>
        <taxon>Chromadorea</taxon>
        <taxon>Rhabditida</taxon>
        <taxon>Spirurina</taxon>
        <taxon>Spiruromorpha</taxon>
        <taxon>Filarioidea</taxon>
        <taxon>Onchocercidae</taxon>
        <taxon>Onchocerca</taxon>
    </lineage>
</organism>